<dbReference type="Pfam" id="PF13732">
    <property type="entry name" value="DrrA1-3_C"/>
    <property type="match status" value="1"/>
</dbReference>
<dbReference type="Pfam" id="PF00005">
    <property type="entry name" value="ABC_tran"/>
    <property type="match status" value="1"/>
</dbReference>
<dbReference type="STRING" id="443144.GM21_0012"/>
<dbReference type="SUPFAM" id="SSF52540">
    <property type="entry name" value="P-loop containing nucleoside triphosphate hydrolases"/>
    <property type="match status" value="1"/>
</dbReference>
<dbReference type="InterPro" id="IPR017871">
    <property type="entry name" value="ABC_transporter-like_CS"/>
</dbReference>
<keyword evidence="3" id="KW-0547">Nucleotide-binding</keyword>
<dbReference type="GO" id="GO:0016887">
    <property type="term" value="F:ATP hydrolysis activity"/>
    <property type="evidence" value="ECO:0007669"/>
    <property type="project" value="InterPro"/>
</dbReference>
<dbReference type="PANTHER" id="PTHR43582:SF5">
    <property type="entry name" value="ABC TRANSPORTER"/>
    <property type="match status" value="1"/>
</dbReference>
<reference evidence="7" key="1">
    <citation type="submission" date="2009-07" db="EMBL/GenBank/DDBJ databases">
        <title>Complete sequence of Geobacter sp. M21.</title>
        <authorList>
            <consortium name="US DOE Joint Genome Institute"/>
            <person name="Lucas S."/>
            <person name="Copeland A."/>
            <person name="Lapidus A."/>
            <person name="Glavina del Rio T."/>
            <person name="Dalin E."/>
            <person name="Tice H."/>
            <person name="Bruce D."/>
            <person name="Goodwin L."/>
            <person name="Pitluck S."/>
            <person name="Saunders E."/>
            <person name="Brettin T."/>
            <person name="Detter J.C."/>
            <person name="Han C."/>
            <person name="Larimer F."/>
            <person name="Land M."/>
            <person name="Hauser L."/>
            <person name="Kyrpides N."/>
            <person name="Ovchinnikova G."/>
            <person name="Lovley D."/>
        </authorList>
    </citation>
    <scope>NUCLEOTIDE SEQUENCE [LARGE SCALE GENOMIC DNA]</scope>
    <source>
        <strain evidence="7">M21</strain>
    </source>
</reference>
<evidence type="ECO:0000256" key="4">
    <source>
        <dbReference type="ARBA" id="ARBA00022840"/>
    </source>
</evidence>
<dbReference type="GO" id="GO:1900753">
    <property type="term" value="P:doxorubicin transport"/>
    <property type="evidence" value="ECO:0007669"/>
    <property type="project" value="InterPro"/>
</dbReference>
<accession>C6E7R6</accession>
<dbReference type="EMBL" id="CP001661">
    <property type="protein sequence ID" value="ACT16099.1"/>
    <property type="molecule type" value="Genomic_DNA"/>
</dbReference>
<evidence type="ECO:0000256" key="1">
    <source>
        <dbReference type="ARBA" id="ARBA00004413"/>
    </source>
</evidence>
<feature type="domain" description="ABC transporter" evidence="6">
    <location>
        <begin position="5"/>
        <end position="234"/>
    </location>
</feature>
<dbReference type="InterPro" id="IPR027417">
    <property type="entry name" value="P-loop_NTPase"/>
</dbReference>
<keyword evidence="4" id="KW-0067">ATP-binding</keyword>
<dbReference type="OrthoDB" id="9805130at2"/>
<protein>
    <submittedName>
        <fullName evidence="7">Daunorubicin resistance ABC transporter ATPase subunit</fullName>
    </submittedName>
</protein>
<evidence type="ECO:0000256" key="3">
    <source>
        <dbReference type="ARBA" id="ARBA00022741"/>
    </source>
</evidence>
<sequence length="308" mass="34715">MPHAIRLHEITKSYGGFKAVDRFSLEVERGTVFGLLGPNGAGKTTLIKILTTLMRPTHGDAFIEEFSILAAGKSVRRVIGVVPQENNLDRYLTARENLALHGRLHGMRAAAYNRRIDELLEMTGLTSRQNDFPDTFSGGMQRRLVVARALVHEPRVLFLDEPTTGLDPQSRRALWEYVRGLRRNMTVFLTTHYMDEADALCDRIMIMDHGVCLADGTAAELKDAFSRAHVYQVEFRRDSDRYEGMLAGLPFVRSVERSGSTFQITLSDEESIKPLMDCLGGADIRRICLKEPTLEEVFISLTGEKLRE</sequence>
<dbReference type="NCBIfam" id="TIGR01188">
    <property type="entry name" value="drrA"/>
    <property type="match status" value="1"/>
</dbReference>
<comment type="similarity">
    <text evidence="5">Belongs to the ABC transporter superfamily. Drug exporter-1 (DrugE1) (TC 3.A.1.105) family.</text>
</comment>
<comment type="subcellular location">
    <subcellularLocation>
        <location evidence="1">Cell membrane</location>
        <topology evidence="1">Peripheral membrane protein</topology>
        <orientation evidence="1">Cytoplasmic side</orientation>
    </subcellularLocation>
</comment>
<dbReference type="KEGG" id="gem:GM21_0012"/>
<keyword evidence="2" id="KW-0813">Transport</keyword>
<gene>
    <name evidence="7" type="ordered locus">GM21_0012</name>
</gene>
<evidence type="ECO:0000313" key="7">
    <source>
        <dbReference type="EMBL" id="ACT16099.1"/>
    </source>
</evidence>
<dbReference type="PROSITE" id="PS50893">
    <property type="entry name" value="ABC_TRANSPORTER_2"/>
    <property type="match status" value="1"/>
</dbReference>
<dbReference type="PANTHER" id="PTHR43582">
    <property type="entry name" value="LINEARMYCIN RESISTANCE ATP-BINDING PROTEIN LNRL"/>
    <property type="match status" value="1"/>
</dbReference>
<dbReference type="GO" id="GO:0005524">
    <property type="term" value="F:ATP binding"/>
    <property type="evidence" value="ECO:0007669"/>
    <property type="project" value="UniProtKB-KW"/>
</dbReference>
<dbReference type="AlphaFoldDB" id="C6E7R6"/>
<dbReference type="SMART" id="SM00382">
    <property type="entry name" value="AAA"/>
    <property type="match status" value="1"/>
</dbReference>
<dbReference type="HOGENOM" id="CLU_000604_1_2_7"/>
<dbReference type="InterPro" id="IPR003593">
    <property type="entry name" value="AAA+_ATPase"/>
</dbReference>
<dbReference type="InterPro" id="IPR003439">
    <property type="entry name" value="ABC_transporter-like_ATP-bd"/>
</dbReference>
<evidence type="ECO:0000259" key="6">
    <source>
        <dbReference type="PROSITE" id="PS50893"/>
    </source>
</evidence>
<evidence type="ECO:0000256" key="5">
    <source>
        <dbReference type="ARBA" id="ARBA00049985"/>
    </source>
</evidence>
<dbReference type="eggNOG" id="COG1131">
    <property type="taxonomic scope" value="Bacteria"/>
</dbReference>
<organism evidence="7">
    <name type="scientific">Geobacter sp. (strain M21)</name>
    <dbReference type="NCBI Taxonomy" id="443144"/>
    <lineage>
        <taxon>Bacteria</taxon>
        <taxon>Pseudomonadati</taxon>
        <taxon>Thermodesulfobacteriota</taxon>
        <taxon>Desulfuromonadia</taxon>
        <taxon>Geobacterales</taxon>
        <taxon>Geobacteraceae</taxon>
        <taxon>Geobacter</taxon>
    </lineage>
</organism>
<evidence type="ECO:0000256" key="2">
    <source>
        <dbReference type="ARBA" id="ARBA00022448"/>
    </source>
</evidence>
<dbReference type="GO" id="GO:0043215">
    <property type="term" value="P:daunorubicin transport"/>
    <property type="evidence" value="ECO:0007669"/>
    <property type="project" value="InterPro"/>
</dbReference>
<dbReference type="InterPro" id="IPR005894">
    <property type="entry name" value="DrrA"/>
</dbReference>
<dbReference type="InterPro" id="IPR025302">
    <property type="entry name" value="DrrA1/2-like_C"/>
</dbReference>
<name>C6E7R6_GEOSM</name>
<dbReference type="GO" id="GO:0005886">
    <property type="term" value="C:plasma membrane"/>
    <property type="evidence" value="ECO:0007669"/>
    <property type="project" value="UniProtKB-SubCell"/>
</dbReference>
<proteinExistence type="inferred from homology"/>
<dbReference type="Gene3D" id="3.40.50.300">
    <property type="entry name" value="P-loop containing nucleotide triphosphate hydrolases"/>
    <property type="match status" value="1"/>
</dbReference>
<dbReference type="PROSITE" id="PS00211">
    <property type="entry name" value="ABC_TRANSPORTER_1"/>
    <property type="match status" value="1"/>
</dbReference>